<dbReference type="PANTHER" id="PTHR46116">
    <property type="entry name" value="(E3-INDEPENDENT) E2 UBIQUITIN-CONJUGATING ENZYME"/>
    <property type="match status" value="1"/>
</dbReference>
<keyword evidence="4" id="KW-1185">Reference proteome</keyword>
<name>A0AAD7MY21_9AGAR</name>
<evidence type="ECO:0000256" key="2">
    <source>
        <dbReference type="ARBA" id="ARBA00022786"/>
    </source>
</evidence>
<protein>
    <submittedName>
        <fullName evidence="3">Uncharacterized protein</fullName>
    </submittedName>
</protein>
<comment type="caution">
    <text evidence="3">The sequence shown here is derived from an EMBL/GenBank/DDBJ whole genome shotgun (WGS) entry which is preliminary data.</text>
</comment>
<dbReference type="InterPro" id="IPR016135">
    <property type="entry name" value="UBQ-conjugating_enzyme/RWD"/>
</dbReference>
<proteinExistence type="predicted"/>
<dbReference type="EMBL" id="JARJLG010000144">
    <property type="protein sequence ID" value="KAJ7737239.1"/>
    <property type="molecule type" value="Genomic_DNA"/>
</dbReference>
<keyword evidence="1" id="KW-0808">Transferase</keyword>
<evidence type="ECO:0000313" key="4">
    <source>
        <dbReference type="Proteomes" id="UP001215280"/>
    </source>
</evidence>
<dbReference type="PANTHER" id="PTHR46116:SF15">
    <property type="entry name" value="(E3-INDEPENDENT) E2 UBIQUITIN-CONJUGATING ENZYME"/>
    <property type="match status" value="1"/>
</dbReference>
<keyword evidence="2" id="KW-0833">Ubl conjugation pathway</keyword>
<reference evidence="3" key="1">
    <citation type="submission" date="2023-03" db="EMBL/GenBank/DDBJ databases">
        <title>Massive genome expansion in bonnet fungi (Mycena s.s.) driven by repeated elements and novel gene families across ecological guilds.</title>
        <authorList>
            <consortium name="Lawrence Berkeley National Laboratory"/>
            <person name="Harder C.B."/>
            <person name="Miyauchi S."/>
            <person name="Viragh M."/>
            <person name="Kuo A."/>
            <person name="Thoen E."/>
            <person name="Andreopoulos B."/>
            <person name="Lu D."/>
            <person name="Skrede I."/>
            <person name="Drula E."/>
            <person name="Henrissat B."/>
            <person name="Morin E."/>
            <person name="Kohler A."/>
            <person name="Barry K."/>
            <person name="LaButti K."/>
            <person name="Morin E."/>
            <person name="Salamov A."/>
            <person name="Lipzen A."/>
            <person name="Mereny Z."/>
            <person name="Hegedus B."/>
            <person name="Baldrian P."/>
            <person name="Stursova M."/>
            <person name="Weitz H."/>
            <person name="Taylor A."/>
            <person name="Grigoriev I.V."/>
            <person name="Nagy L.G."/>
            <person name="Martin F."/>
            <person name="Kauserud H."/>
        </authorList>
    </citation>
    <scope>NUCLEOTIDE SEQUENCE</scope>
    <source>
        <strain evidence="3">CBHHK188m</strain>
    </source>
</reference>
<dbReference type="AlphaFoldDB" id="A0AAD7MY21"/>
<organism evidence="3 4">
    <name type="scientific">Mycena maculata</name>
    <dbReference type="NCBI Taxonomy" id="230809"/>
    <lineage>
        <taxon>Eukaryota</taxon>
        <taxon>Fungi</taxon>
        <taxon>Dikarya</taxon>
        <taxon>Basidiomycota</taxon>
        <taxon>Agaricomycotina</taxon>
        <taxon>Agaricomycetes</taxon>
        <taxon>Agaricomycetidae</taxon>
        <taxon>Agaricales</taxon>
        <taxon>Marasmiineae</taxon>
        <taxon>Mycenaceae</taxon>
        <taxon>Mycena</taxon>
    </lineage>
</organism>
<sequence>MGKILINPGSTLSSSRDIPPTNVNSLLKALVRPMLQRLGGCEAGAYLEPAARDHGYANMHSRPTYVRRGDYILVHAYEDRTDLLQSLIIGPENMPYEDTPFVIDWMLDSNFPQSRPIVHFLSWTNGNGHVNLLLFAVAHAEQKSIRRGLSILGTWAGGLWFCEPTIREAVRRRRGHRQQLLHRLTALDSRLYNEKAYILSRGFVQHALESLPGGLEPGSEFLYHGIVLFKAIH</sequence>
<gene>
    <name evidence="3" type="ORF">DFH07DRAFT_779388</name>
</gene>
<dbReference type="GO" id="GO:0061631">
    <property type="term" value="F:ubiquitin conjugating enzyme activity"/>
    <property type="evidence" value="ECO:0007669"/>
    <property type="project" value="TreeGrafter"/>
</dbReference>
<accession>A0AAD7MY21</accession>
<dbReference type="Proteomes" id="UP001215280">
    <property type="component" value="Unassembled WGS sequence"/>
</dbReference>
<evidence type="ECO:0000313" key="3">
    <source>
        <dbReference type="EMBL" id="KAJ7737239.1"/>
    </source>
</evidence>
<evidence type="ECO:0000256" key="1">
    <source>
        <dbReference type="ARBA" id="ARBA00022679"/>
    </source>
</evidence>
<dbReference type="SUPFAM" id="SSF54495">
    <property type="entry name" value="UBC-like"/>
    <property type="match status" value="1"/>
</dbReference>
<dbReference type="Gene3D" id="3.10.110.10">
    <property type="entry name" value="Ubiquitin Conjugating Enzyme"/>
    <property type="match status" value="1"/>
</dbReference>